<proteinExistence type="predicted"/>
<sequence length="200" mass="21719">MEDHDHHVLGLPSGLEGGVPARSFGIYAAYAGPVTSGVNRGTRGSPTPRSAPPPVYRTGVPRRSPQAAQRATVWSRPGCLRVGTPVANRRRTELEGLIGVFVNTLALRIDPSGRPSVAQLVGWVRKVALDALKHQDVPFEHVVELVNPPHTPLFQNMFARQSNEEADLRLPGIGCPHWRRCPPPPNSIGRCSCVKRAGAW</sequence>
<gene>
    <name evidence="3" type="ORF">OG549_03530</name>
</gene>
<dbReference type="SUPFAM" id="SSF52777">
    <property type="entry name" value="CoA-dependent acyltransferases"/>
    <property type="match status" value="1"/>
</dbReference>
<dbReference type="InterPro" id="IPR001242">
    <property type="entry name" value="Condensation_dom"/>
</dbReference>
<dbReference type="GO" id="GO:0003824">
    <property type="term" value="F:catalytic activity"/>
    <property type="evidence" value="ECO:0007669"/>
    <property type="project" value="InterPro"/>
</dbReference>
<organism evidence="3">
    <name type="scientific">Streptomyces sp. NBC_00003</name>
    <dbReference type="NCBI Taxonomy" id="2903608"/>
    <lineage>
        <taxon>Bacteria</taxon>
        <taxon>Bacillati</taxon>
        <taxon>Actinomycetota</taxon>
        <taxon>Actinomycetes</taxon>
        <taxon>Kitasatosporales</taxon>
        <taxon>Streptomycetaceae</taxon>
        <taxon>Streptomyces</taxon>
    </lineage>
</organism>
<evidence type="ECO:0000313" key="3">
    <source>
        <dbReference type="EMBL" id="WTW66286.1"/>
    </source>
</evidence>
<evidence type="ECO:0000256" key="1">
    <source>
        <dbReference type="SAM" id="MobiDB-lite"/>
    </source>
</evidence>
<name>A0AAU2VH62_9ACTN</name>
<accession>A0AAU2VH62</accession>
<protein>
    <submittedName>
        <fullName evidence="3">Condensation domain-containing protein</fullName>
    </submittedName>
</protein>
<dbReference type="Gene3D" id="3.30.559.30">
    <property type="entry name" value="Nonribosomal peptide synthetase, condensation domain"/>
    <property type="match status" value="1"/>
</dbReference>
<dbReference type="AlphaFoldDB" id="A0AAU2VH62"/>
<evidence type="ECO:0000259" key="2">
    <source>
        <dbReference type="Pfam" id="PF00668"/>
    </source>
</evidence>
<feature type="compositionally biased region" description="Polar residues" evidence="1">
    <location>
        <begin position="36"/>
        <end position="48"/>
    </location>
</feature>
<dbReference type="EMBL" id="CP108318">
    <property type="protein sequence ID" value="WTW66286.1"/>
    <property type="molecule type" value="Genomic_DNA"/>
</dbReference>
<feature type="region of interest" description="Disordered" evidence="1">
    <location>
        <begin position="35"/>
        <end position="68"/>
    </location>
</feature>
<feature type="domain" description="Condensation" evidence="2">
    <location>
        <begin position="81"/>
        <end position="162"/>
    </location>
</feature>
<dbReference type="Pfam" id="PF00668">
    <property type="entry name" value="Condensation"/>
    <property type="match status" value="1"/>
</dbReference>
<reference evidence="3" key="1">
    <citation type="submission" date="2022-10" db="EMBL/GenBank/DDBJ databases">
        <title>The complete genomes of actinobacterial strains from the NBC collection.</title>
        <authorList>
            <person name="Joergensen T.S."/>
            <person name="Alvarez Arevalo M."/>
            <person name="Sterndorff E.B."/>
            <person name="Faurdal D."/>
            <person name="Vuksanovic O."/>
            <person name="Mourched A.-S."/>
            <person name="Charusanti P."/>
            <person name="Shaw S."/>
            <person name="Blin K."/>
            <person name="Weber T."/>
        </authorList>
    </citation>
    <scope>NUCLEOTIDE SEQUENCE</scope>
    <source>
        <strain evidence="3">NBC_00003</strain>
    </source>
</reference>